<dbReference type="Gene3D" id="6.10.250.1050">
    <property type="match status" value="1"/>
</dbReference>
<protein>
    <submittedName>
        <fullName evidence="2">Uncharacterized protein</fullName>
    </submittedName>
</protein>
<accession>A0A0K8WFW8</accession>
<feature type="compositionally biased region" description="Polar residues" evidence="1">
    <location>
        <begin position="1"/>
        <end position="16"/>
    </location>
</feature>
<reference evidence="2" key="1">
    <citation type="submission" date="2015-06" db="EMBL/GenBank/DDBJ databases">
        <authorList>
            <person name="Hoefler B.C."/>
            <person name="Straight P.D."/>
        </authorList>
    </citation>
    <scope>NUCLEOTIDE SEQUENCE</scope>
</reference>
<gene>
    <name evidence="2" type="ORF">c0_g1_i1</name>
</gene>
<dbReference type="EMBL" id="GDHF01002594">
    <property type="protein sequence ID" value="JAI49720.1"/>
    <property type="molecule type" value="Transcribed_RNA"/>
</dbReference>
<dbReference type="AlphaFoldDB" id="A0A0K8WFW8"/>
<sequence length="203" mass="23244">MSPHFTTRSNTSINQKGSDDGPKQSAMQSSLKRKSVSSISSNGLLDGRSDSSDTSQQRRAHFDQKNIDLTYKPVNKDYGYIQIKQAATPFPRRSSTIRLSVAEKRKSKEFDEETKNLIDPILPRDFSILELRTGDEAADFVTKRQLFCKGEFTITRQRRSMQVHPPLRNIDEAASARKSSSNLNLTKFFRKHYHQRESPIFSE</sequence>
<evidence type="ECO:0000313" key="2">
    <source>
        <dbReference type="EMBL" id="JAI49720.1"/>
    </source>
</evidence>
<organism evidence="2">
    <name type="scientific">Bactrocera latifrons</name>
    <name type="common">Malaysian fruit fly</name>
    <name type="synonym">Chaetodacus latifrons</name>
    <dbReference type="NCBI Taxonomy" id="174628"/>
    <lineage>
        <taxon>Eukaryota</taxon>
        <taxon>Metazoa</taxon>
        <taxon>Ecdysozoa</taxon>
        <taxon>Arthropoda</taxon>
        <taxon>Hexapoda</taxon>
        <taxon>Insecta</taxon>
        <taxon>Pterygota</taxon>
        <taxon>Neoptera</taxon>
        <taxon>Endopterygota</taxon>
        <taxon>Diptera</taxon>
        <taxon>Brachycera</taxon>
        <taxon>Muscomorpha</taxon>
        <taxon>Tephritoidea</taxon>
        <taxon>Tephritidae</taxon>
        <taxon>Bactrocera</taxon>
        <taxon>Bactrocera</taxon>
    </lineage>
</organism>
<name>A0A0K8WFW8_BACLA</name>
<feature type="region of interest" description="Disordered" evidence="1">
    <location>
        <begin position="1"/>
        <end position="66"/>
    </location>
</feature>
<proteinExistence type="predicted"/>
<evidence type="ECO:0000256" key="1">
    <source>
        <dbReference type="SAM" id="MobiDB-lite"/>
    </source>
</evidence>